<reference evidence="3 4" key="1">
    <citation type="journal article" date="2020" name="Microb. Ecol.">
        <title>Ecogenomics of the Marine Benthic Filamentous Cyanobacterium Adonisia.</title>
        <authorList>
            <person name="Walter J.M."/>
            <person name="Coutinho F.H."/>
            <person name="Leomil L."/>
            <person name="Hargreaves P.I."/>
            <person name="Campeao M.E."/>
            <person name="Vieira V.V."/>
            <person name="Silva B.S."/>
            <person name="Fistarol G.O."/>
            <person name="Salomon P.S."/>
            <person name="Sawabe T."/>
            <person name="Mino S."/>
            <person name="Hosokawa M."/>
            <person name="Miyashita H."/>
            <person name="Maruyama F."/>
            <person name="van Verk M.C."/>
            <person name="Dutilh B.E."/>
            <person name="Thompson C.C."/>
            <person name="Thompson F.L."/>
        </authorList>
    </citation>
    <scope>NUCLEOTIDE SEQUENCE [LARGE SCALE GENOMIC DNA]</scope>
    <source>
        <strain evidence="3 4">CCMR0082</strain>
    </source>
</reference>
<dbReference type="Gene3D" id="3.30.420.240">
    <property type="match status" value="1"/>
</dbReference>
<dbReference type="Pfam" id="PF17289">
    <property type="entry name" value="Terminase_6C"/>
    <property type="match status" value="1"/>
</dbReference>
<dbReference type="RefSeq" id="WP_163671965.1">
    <property type="nucleotide sequence ID" value="NZ_QZCE01000011.1"/>
</dbReference>
<dbReference type="Proteomes" id="UP000473574">
    <property type="component" value="Unassembled WGS sequence"/>
</dbReference>
<dbReference type="EMBL" id="QZCE01000011">
    <property type="protein sequence ID" value="NEZ68384.1"/>
    <property type="molecule type" value="Genomic_DNA"/>
</dbReference>
<evidence type="ECO:0000256" key="1">
    <source>
        <dbReference type="ARBA" id="ARBA00022612"/>
    </source>
</evidence>
<organism evidence="3 4">
    <name type="scientific">Adonisia turfae CCMR0082</name>
    <dbReference type="NCBI Taxonomy" id="2304604"/>
    <lineage>
        <taxon>Bacteria</taxon>
        <taxon>Bacillati</taxon>
        <taxon>Cyanobacteriota</taxon>
        <taxon>Adonisia</taxon>
        <taxon>Adonisia turfae</taxon>
    </lineage>
</organism>
<proteinExistence type="predicted"/>
<sequence>MSKLQFISTPNGKRGNGAKYWQMASGGDDAGTERLLAGIRNGSEKPYQILRADTPSVLFLTHWRAVERYRQESDFKARIMKESGIGEDIFAQEFDLDFNVSEAETVFSFELVDKATGGDWEAGDKSAVYYLGIDSATSGADFSVCVVLKKNGAQLSVVKLYRRQKGTSEQHLAAIAEIIREYEPINCTIEKNGSGQVWLEQLAGMGLPSSIEGFSTTRDSKEALISRLVIALEREDLSIPKSYITQELLAFQRKADGKLEAAPKFHDDCVIGLALALFSARYGKF</sequence>
<evidence type="ECO:0000259" key="2">
    <source>
        <dbReference type="Pfam" id="PF17289"/>
    </source>
</evidence>
<gene>
    <name evidence="3" type="ORF">D0962_37670</name>
</gene>
<comment type="caution">
    <text evidence="3">The sequence shown here is derived from an EMBL/GenBank/DDBJ whole genome shotgun (WGS) entry which is preliminary data.</text>
</comment>
<protein>
    <recommendedName>
        <fullName evidence="2">Terminase large subunit gp17-like C-terminal domain-containing protein</fullName>
    </recommendedName>
</protein>
<accession>A0A6M0SJA2</accession>
<evidence type="ECO:0000313" key="3">
    <source>
        <dbReference type="EMBL" id="NEZ68384.1"/>
    </source>
</evidence>
<dbReference type="AlphaFoldDB" id="A0A6M0SJA2"/>
<evidence type="ECO:0000313" key="4">
    <source>
        <dbReference type="Proteomes" id="UP000473574"/>
    </source>
</evidence>
<keyword evidence="1" id="KW-1188">Viral release from host cell</keyword>
<name>A0A6M0SJA2_9CYAN</name>
<dbReference type="InterPro" id="IPR035421">
    <property type="entry name" value="Terminase_6C"/>
</dbReference>
<feature type="domain" description="Terminase large subunit gp17-like C-terminal" evidence="2">
    <location>
        <begin position="132"/>
        <end position="251"/>
    </location>
</feature>